<evidence type="ECO:0000313" key="2">
    <source>
        <dbReference type="EMBL" id="CAF0968508.1"/>
    </source>
</evidence>
<dbReference type="OrthoDB" id="8799554at2759"/>
<feature type="coiled-coil region" evidence="1">
    <location>
        <begin position="178"/>
        <end position="301"/>
    </location>
</feature>
<evidence type="ECO:0000256" key="1">
    <source>
        <dbReference type="SAM" id="Coils"/>
    </source>
</evidence>
<proteinExistence type="predicted"/>
<keyword evidence="3" id="KW-1185">Reference proteome</keyword>
<keyword evidence="1" id="KW-0175">Coiled coil</keyword>
<sequence length="340" mass="39787">MSSKAVLNLSITGSLMEIPRPKDVSIPRPIDKKRITPLDIPKRNSANVIATSRIVKTNRSSSQLSNQAEKLAKKHSVTSLNGIDEQNKYEDEIKKLKKRINELEQLLKNSQKSNKEKDKIIEDLNIKLNETSKKEQESFQKIIDFSQLVDSLREENESLHKQITLNEDVGKYETEKIVIQLENYKIEKENEIKKMREDHLREISIKEEKLENLKKQIAGAFKDNSWERQLQIEELTKELKRVQEEYDLIKHKLKGYKNKNTDSCQNCESMNRKLEEKTLSLREKDNLVNELVNLMKKFQNQLNFNDELIKIVNTNKNLNDNLTKFSFSLKQGPNPIKVKK</sequence>
<dbReference type="AlphaFoldDB" id="A0A814E8B2"/>
<dbReference type="Proteomes" id="UP000663879">
    <property type="component" value="Unassembled WGS sequence"/>
</dbReference>
<reference evidence="2" key="1">
    <citation type="submission" date="2021-02" db="EMBL/GenBank/DDBJ databases">
        <authorList>
            <person name="Nowell W R."/>
        </authorList>
    </citation>
    <scope>NUCLEOTIDE SEQUENCE</scope>
    <source>
        <strain evidence="2">Ploen Becks lab</strain>
    </source>
</reference>
<evidence type="ECO:0000313" key="3">
    <source>
        <dbReference type="Proteomes" id="UP000663879"/>
    </source>
</evidence>
<accession>A0A814E8B2</accession>
<protein>
    <submittedName>
        <fullName evidence="2">Uncharacterized protein</fullName>
    </submittedName>
</protein>
<feature type="coiled-coil region" evidence="1">
    <location>
        <begin position="86"/>
        <end position="134"/>
    </location>
</feature>
<gene>
    <name evidence="2" type="ORF">OXX778_LOCUS14793</name>
</gene>
<name>A0A814E8B2_9BILA</name>
<comment type="caution">
    <text evidence="2">The sequence shown here is derived from an EMBL/GenBank/DDBJ whole genome shotgun (WGS) entry which is preliminary data.</text>
</comment>
<dbReference type="EMBL" id="CAJNOC010003116">
    <property type="protein sequence ID" value="CAF0968508.1"/>
    <property type="molecule type" value="Genomic_DNA"/>
</dbReference>
<organism evidence="2 3">
    <name type="scientific">Brachionus calyciflorus</name>
    <dbReference type="NCBI Taxonomy" id="104777"/>
    <lineage>
        <taxon>Eukaryota</taxon>
        <taxon>Metazoa</taxon>
        <taxon>Spiralia</taxon>
        <taxon>Gnathifera</taxon>
        <taxon>Rotifera</taxon>
        <taxon>Eurotatoria</taxon>
        <taxon>Monogononta</taxon>
        <taxon>Pseudotrocha</taxon>
        <taxon>Ploima</taxon>
        <taxon>Brachionidae</taxon>
        <taxon>Brachionus</taxon>
    </lineage>
</organism>